<keyword evidence="2 4" id="KW-0012">Acyltransferase</keyword>
<dbReference type="Gene3D" id="3.40.630.30">
    <property type="match status" value="1"/>
</dbReference>
<keyword evidence="5" id="KW-1185">Reference proteome</keyword>
<proteinExistence type="predicted"/>
<keyword evidence="1 4" id="KW-0808">Transferase</keyword>
<dbReference type="PROSITE" id="PS51186">
    <property type="entry name" value="GNAT"/>
    <property type="match status" value="1"/>
</dbReference>
<evidence type="ECO:0000256" key="2">
    <source>
        <dbReference type="ARBA" id="ARBA00023315"/>
    </source>
</evidence>
<feature type="domain" description="N-acetyltransferase" evidence="3">
    <location>
        <begin position="3"/>
        <end position="183"/>
    </location>
</feature>
<dbReference type="SUPFAM" id="SSF55729">
    <property type="entry name" value="Acyl-CoA N-acyltransferases (Nat)"/>
    <property type="match status" value="1"/>
</dbReference>
<organism evidence="4 5">
    <name type="scientific">Agrococcus jejuensis</name>
    <dbReference type="NCBI Taxonomy" id="399736"/>
    <lineage>
        <taxon>Bacteria</taxon>
        <taxon>Bacillati</taxon>
        <taxon>Actinomycetota</taxon>
        <taxon>Actinomycetes</taxon>
        <taxon>Micrococcales</taxon>
        <taxon>Microbacteriaceae</taxon>
        <taxon>Agrococcus</taxon>
    </lineage>
</organism>
<accession>A0A1G8BWU9</accession>
<evidence type="ECO:0000259" key="3">
    <source>
        <dbReference type="PROSITE" id="PS51186"/>
    </source>
</evidence>
<dbReference type="PANTHER" id="PTHR43877:SF1">
    <property type="entry name" value="ACETYLTRANSFERASE"/>
    <property type="match status" value="1"/>
</dbReference>
<dbReference type="PANTHER" id="PTHR43877">
    <property type="entry name" value="AMINOALKYLPHOSPHONATE N-ACETYLTRANSFERASE-RELATED-RELATED"/>
    <property type="match status" value="1"/>
</dbReference>
<dbReference type="AlphaFoldDB" id="A0A1G8BWU9"/>
<dbReference type="EMBL" id="LT629695">
    <property type="protein sequence ID" value="SDH37697.1"/>
    <property type="molecule type" value="Genomic_DNA"/>
</dbReference>
<dbReference type="GO" id="GO:0016747">
    <property type="term" value="F:acyltransferase activity, transferring groups other than amino-acyl groups"/>
    <property type="evidence" value="ECO:0007669"/>
    <property type="project" value="InterPro"/>
</dbReference>
<protein>
    <submittedName>
        <fullName evidence="4">L-amino acid N-acyltransferase YncA</fullName>
    </submittedName>
</protein>
<sequence>MTLAFRDATVADAAAVARIHVTAWRQAYAGLIHQPVLDALDVADRTASWTRWLERSLAGEGTDGDVRHAMLVAERDGEVVGWATYGPARRRERDGWGELAGFYVDPLAARSGIGRAMMAEVEARLAAAGFERAYLWVLEGNAPAEAAYSRYGWEPDGATLDDPDTDPTRTLVDHARVRILPAP</sequence>
<evidence type="ECO:0000313" key="5">
    <source>
        <dbReference type="Proteomes" id="UP000198822"/>
    </source>
</evidence>
<evidence type="ECO:0000313" key="4">
    <source>
        <dbReference type="EMBL" id="SDH37697.1"/>
    </source>
</evidence>
<dbReference type="Proteomes" id="UP000198822">
    <property type="component" value="Chromosome I"/>
</dbReference>
<dbReference type="CDD" id="cd04301">
    <property type="entry name" value="NAT_SF"/>
    <property type="match status" value="1"/>
</dbReference>
<evidence type="ECO:0000256" key="1">
    <source>
        <dbReference type="ARBA" id="ARBA00022679"/>
    </source>
</evidence>
<reference evidence="5" key="1">
    <citation type="submission" date="2016-10" db="EMBL/GenBank/DDBJ databases">
        <authorList>
            <person name="Varghese N."/>
            <person name="Submissions S."/>
        </authorList>
    </citation>
    <scope>NUCLEOTIDE SEQUENCE [LARGE SCALE GENOMIC DNA]</scope>
    <source>
        <strain evidence="5">DSM 22002</strain>
    </source>
</reference>
<dbReference type="InterPro" id="IPR000182">
    <property type="entry name" value="GNAT_dom"/>
</dbReference>
<dbReference type="RefSeq" id="WP_092503136.1">
    <property type="nucleotide sequence ID" value="NZ_LT629695.1"/>
</dbReference>
<dbReference type="Pfam" id="PF00583">
    <property type="entry name" value="Acetyltransf_1"/>
    <property type="match status" value="1"/>
</dbReference>
<gene>
    <name evidence="4" type="ORF">SAMN04489720_1085</name>
</gene>
<dbReference type="OrthoDB" id="5243635at2"/>
<dbReference type="InterPro" id="IPR050832">
    <property type="entry name" value="Bact_Acetyltransf"/>
</dbReference>
<dbReference type="InterPro" id="IPR016181">
    <property type="entry name" value="Acyl_CoA_acyltransferase"/>
</dbReference>
<dbReference type="STRING" id="399736.SAMN04489720_1085"/>
<name>A0A1G8BWU9_9MICO</name>